<feature type="repeat" description="WD" evidence="11">
    <location>
        <begin position="54"/>
        <end position="88"/>
    </location>
</feature>
<dbReference type="GO" id="GO:0008017">
    <property type="term" value="F:microtubule binding"/>
    <property type="evidence" value="ECO:0007669"/>
    <property type="project" value="EnsemblFungi"/>
</dbReference>
<reference evidence="13 14" key="1">
    <citation type="journal article" date="2011" name="Proc. Natl. Acad. Sci. U.S.A.">
        <title>Evolutionary erosion of yeast sex chromosomes by mating-type switching accidents.</title>
        <authorList>
            <person name="Gordon J.L."/>
            <person name="Armisen D."/>
            <person name="Proux-Wera E."/>
            <person name="Oheigeartaigh S.S."/>
            <person name="Byrne K.P."/>
            <person name="Wolfe K.H."/>
        </authorList>
    </citation>
    <scope>NUCLEOTIDE SEQUENCE [LARGE SCALE GENOMIC DNA]</scope>
    <source>
        <strain evidence="14">ATCC 22294 / BCRC 22015 / CBS 2517 / CECT 1963 / NBRC 1671 / NRRL Y-8276</strain>
    </source>
</reference>
<evidence type="ECO:0000256" key="8">
    <source>
        <dbReference type="ARBA" id="ARBA00022694"/>
    </source>
</evidence>
<dbReference type="KEGG" id="kaf:KAFR_0G01170"/>
<feature type="repeat" description="WD" evidence="11">
    <location>
        <begin position="274"/>
        <end position="306"/>
    </location>
</feature>
<sequence>MVTVNSEAIFVGANQQNQVSDYDKERKLVAFGSGKTVALWHPLDAHNRGISLTLKGHDAEVTCVKFIPGTCYMVSTSEDFHIKIWKFSDDKVHCIQTIKHYNHTIVALTTLPNLIAIGCANGLVSLWTQDLGTGEFIIGNEFEVQRGFLPLCLSLSNVISNKYLLAVGGTNVNAFIFSFVLNGQTVDNCALSAKLEGHEDWIKSLAFRHQETPGDYFLCSGSQDRYIRLWRIRINDLIDASDEDEAKLSLLNNKQYKFNIEDDLKVAINFDALIMGHDDWISSLRWHDTRLQLLASTADTALMVWEPDEASGIWVCGLRLGELSSKGASTATGSAGGFWSCLWFTQNDVDYILTNSRTGAWRFWSVTDGTIVEEMLGITGTTKPVTDVAWAPNDDYLLSTSLDQTTRLYAPWTYKKDGSNREIVTWHEFSRPQIHGYDMICIEPMSNKRFVSGGDEKILRSFDEPKGVAQILKQFVNPAITSEENMPESASLPVLGLSNKAAADDNDSSEEPENEDEAGNKNISYNIVSSLSSPPTESELQRHLLWPEIEKLYGHGYEMTCLDISSDGELIASACKSNTPQHAVIRIFDTQTWLEVKPPLGFHSLTITRLRFSKDSKYLLSVCRDRKWAVWERNFEDNTFKLMYSNEKPHSRIIWDGEWTPLEFGNCFVTASRDRTIKLWEFSESSNDYVSKHSIRHEKPVTGLSVYDKTVGGKILVAAGLEDGNILIYTYQSDGFELVCNVDASITPADRINRLRWCHSEKEGRFLLACSSNDNSTRIYSISI</sequence>
<dbReference type="GO" id="GO:0005634">
    <property type="term" value="C:nucleus"/>
    <property type="evidence" value="ECO:0007669"/>
    <property type="project" value="UniProtKB-SubCell"/>
</dbReference>
<dbReference type="InterPro" id="IPR011047">
    <property type="entry name" value="Quinoprotein_ADH-like_sf"/>
</dbReference>
<feature type="repeat" description="WD" evidence="11">
    <location>
        <begin position="195"/>
        <end position="240"/>
    </location>
</feature>
<dbReference type="SUPFAM" id="SSF50978">
    <property type="entry name" value="WD40 repeat-like"/>
    <property type="match status" value="1"/>
</dbReference>
<dbReference type="eggNOG" id="KOG1063">
    <property type="taxonomic scope" value="Eukaryota"/>
</dbReference>
<dbReference type="GO" id="GO:0006357">
    <property type="term" value="P:regulation of transcription by RNA polymerase II"/>
    <property type="evidence" value="ECO:0007669"/>
    <property type="project" value="EnsemblFungi"/>
</dbReference>
<dbReference type="PANTHER" id="PTHR44111:SF1">
    <property type="entry name" value="ELONGATOR COMPLEX PROTEIN 2"/>
    <property type="match status" value="1"/>
</dbReference>
<dbReference type="RefSeq" id="XP_003958285.1">
    <property type="nucleotide sequence ID" value="XM_003958236.1"/>
</dbReference>
<dbReference type="AlphaFoldDB" id="H2AXQ0"/>
<dbReference type="InParanoid" id="H2AXQ0"/>
<evidence type="ECO:0000313" key="14">
    <source>
        <dbReference type="Proteomes" id="UP000005220"/>
    </source>
</evidence>
<organism evidence="13 14">
    <name type="scientific">Kazachstania africana (strain ATCC 22294 / BCRC 22015 / CBS 2517 / CECT 1963 / NBRC 1671 / NRRL Y-8276)</name>
    <name type="common">Yeast</name>
    <name type="synonym">Kluyveromyces africanus</name>
    <dbReference type="NCBI Taxonomy" id="1071382"/>
    <lineage>
        <taxon>Eukaryota</taxon>
        <taxon>Fungi</taxon>
        <taxon>Dikarya</taxon>
        <taxon>Ascomycota</taxon>
        <taxon>Saccharomycotina</taxon>
        <taxon>Saccharomycetes</taxon>
        <taxon>Saccharomycetales</taxon>
        <taxon>Saccharomycetaceae</taxon>
        <taxon>Kazachstania</taxon>
    </lineage>
</organism>
<dbReference type="GeneID" id="13884641"/>
<dbReference type="OrthoDB" id="27911at2759"/>
<dbReference type="Gene3D" id="2.130.10.10">
    <property type="entry name" value="YVTN repeat-like/Quinoprotein amine dehydrogenase"/>
    <property type="match status" value="4"/>
</dbReference>
<evidence type="ECO:0000256" key="9">
    <source>
        <dbReference type="ARBA" id="ARBA00022737"/>
    </source>
</evidence>
<feature type="compositionally biased region" description="Acidic residues" evidence="12">
    <location>
        <begin position="504"/>
        <end position="517"/>
    </location>
</feature>
<evidence type="ECO:0000256" key="4">
    <source>
        <dbReference type="ARBA" id="ARBA00005881"/>
    </source>
</evidence>
<feature type="repeat" description="WD" evidence="11">
    <location>
        <begin position="378"/>
        <end position="409"/>
    </location>
</feature>
<keyword evidence="10" id="KW-0539">Nucleus</keyword>
<keyword evidence="7 11" id="KW-0853">WD repeat</keyword>
<evidence type="ECO:0000256" key="5">
    <source>
        <dbReference type="ARBA" id="ARBA00020267"/>
    </source>
</evidence>
<dbReference type="InterPro" id="IPR037289">
    <property type="entry name" value="Elp2"/>
</dbReference>
<evidence type="ECO:0000256" key="3">
    <source>
        <dbReference type="ARBA" id="ARBA00005043"/>
    </source>
</evidence>
<protein>
    <recommendedName>
        <fullName evidence="5">Elongator complex protein 2</fullName>
    </recommendedName>
</protein>
<proteinExistence type="inferred from homology"/>
<evidence type="ECO:0000256" key="11">
    <source>
        <dbReference type="PROSITE-ProRule" id="PRU00221"/>
    </source>
</evidence>
<dbReference type="PROSITE" id="PS50082">
    <property type="entry name" value="WD_REPEATS_2"/>
    <property type="match status" value="6"/>
</dbReference>
<dbReference type="HOGENOM" id="CLU_006430_0_0_1"/>
<dbReference type="PANTHER" id="PTHR44111">
    <property type="entry name" value="ELONGATOR COMPLEX PROTEIN 2"/>
    <property type="match status" value="1"/>
</dbReference>
<dbReference type="Pfam" id="PF00400">
    <property type="entry name" value="WD40"/>
    <property type="match status" value="7"/>
</dbReference>
<evidence type="ECO:0000256" key="1">
    <source>
        <dbReference type="ARBA" id="ARBA00004123"/>
    </source>
</evidence>
<dbReference type="InterPro" id="IPR036322">
    <property type="entry name" value="WD40_repeat_dom_sf"/>
</dbReference>
<dbReference type="FunFam" id="2.130.10.10:FF:001142">
    <property type="entry name" value="Elongator complex protein 2"/>
    <property type="match status" value="1"/>
</dbReference>
<dbReference type="UniPathway" id="UPA00988"/>
<dbReference type="GO" id="GO:0005737">
    <property type="term" value="C:cytoplasm"/>
    <property type="evidence" value="ECO:0007669"/>
    <property type="project" value="UniProtKB-SubCell"/>
</dbReference>
<dbReference type="InterPro" id="IPR015943">
    <property type="entry name" value="WD40/YVTN_repeat-like_dom_sf"/>
</dbReference>
<dbReference type="SMART" id="SM00320">
    <property type="entry name" value="WD40"/>
    <property type="match status" value="11"/>
</dbReference>
<evidence type="ECO:0000256" key="7">
    <source>
        <dbReference type="ARBA" id="ARBA00022574"/>
    </source>
</evidence>
<comment type="subcellular location">
    <subcellularLocation>
        <location evidence="2">Cytoplasm</location>
    </subcellularLocation>
    <subcellularLocation>
        <location evidence="1">Nucleus</location>
    </subcellularLocation>
</comment>
<evidence type="ECO:0000256" key="10">
    <source>
        <dbReference type="ARBA" id="ARBA00023242"/>
    </source>
</evidence>
<comment type="similarity">
    <text evidence="4">Belongs to the WD repeat ELP2 family.</text>
</comment>
<dbReference type="GO" id="GO:0032447">
    <property type="term" value="P:protein urmylation"/>
    <property type="evidence" value="ECO:0007669"/>
    <property type="project" value="EnsemblFungi"/>
</dbReference>
<dbReference type="PROSITE" id="PS50294">
    <property type="entry name" value="WD_REPEATS_REGION"/>
    <property type="match status" value="3"/>
</dbReference>
<dbReference type="EMBL" id="HE650827">
    <property type="protein sequence ID" value="CCF59150.1"/>
    <property type="molecule type" value="Genomic_DNA"/>
</dbReference>
<gene>
    <name evidence="13" type="primary">KAFR0G01170</name>
    <name evidence="13" type="ORF">KAFR_0G01170</name>
</gene>
<evidence type="ECO:0000256" key="2">
    <source>
        <dbReference type="ARBA" id="ARBA00004496"/>
    </source>
</evidence>
<comment type="pathway">
    <text evidence="3">tRNA modification; 5-methoxycarbonylmethyl-2-thiouridine-tRNA biosynthesis.</text>
</comment>
<dbReference type="SUPFAM" id="SSF69304">
    <property type="entry name" value="Tricorn protease N-terminal domain"/>
    <property type="match status" value="1"/>
</dbReference>
<dbReference type="STRING" id="1071382.H2AXQ0"/>
<keyword evidence="8" id="KW-0819">tRNA processing</keyword>
<feature type="repeat" description="WD" evidence="11">
    <location>
        <begin position="647"/>
        <end position="690"/>
    </location>
</feature>
<keyword evidence="6" id="KW-0963">Cytoplasm</keyword>
<dbReference type="GO" id="GO:0002098">
    <property type="term" value="P:tRNA wobble uridine modification"/>
    <property type="evidence" value="ECO:0007669"/>
    <property type="project" value="EnsemblFungi"/>
</dbReference>
<dbReference type="GO" id="GO:0033588">
    <property type="term" value="C:elongator holoenzyme complex"/>
    <property type="evidence" value="ECO:0007669"/>
    <property type="project" value="EnsemblFungi"/>
</dbReference>
<feature type="region of interest" description="Disordered" evidence="12">
    <location>
        <begin position="500"/>
        <end position="521"/>
    </location>
</feature>
<accession>H2AXQ0</accession>
<dbReference type="SUPFAM" id="SSF50998">
    <property type="entry name" value="Quinoprotein alcohol dehydrogenase-like"/>
    <property type="match status" value="1"/>
</dbReference>
<evidence type="ECO:0000256" key="12">
    <source>
        <dbReference type="SAM" id="MobiDB-lite"/>
    </source>
</evidence>
<evidence type="ECO:0000256" key="6">
    <source>
        <dbReference type="ARBA" id="ARBA00022490"/>
    </source>
</evidence>
<keyword evidence="9" id="KW-0677">Repeat</keyword>
<name>H2AXQ0_KAZAF</name>
<dbReference type="InterPro" id="IPR001680">
    <property type="entry name" value="WD40_rpt"/>
</dbReference>
<dbReference type="FunCoup" id="H2AXQ0">
    <property type="interactions" value="1211"/>
</dbReference>
<evidence type="ECO:0000313" key="13">
    <source>
        <dbReference type="EMBL" id="CCF59150.1"/>
    </source>
</evidence>
<dbReference type="Proteomes" id="UP000005220">
    <property type="component" value="Chromosome 7"/>
</dbReference>
<feature type="repeat" description="WD" evidence="11">
    <location>
        <begin position="600"/>
        <end position="632"/>
    </location>
</feature>
<keyword evidence="14" id="KW-1185">Reference proteome</keyword>